<protein>
    <submittedName>
        <fullName evidence="2">Uncharacterized protein</fullName>
    </submittedName>
</protein>
<accession>A0A0B6YNA5</accession>
<dbReference type="EMBL" id="HACG01010854">
    <property type="protein sequence ID" value="CEK57719.1"/>
    <property type="molecule type" value="Transcribed_RNA"/>
</dbReference>
<feature type="non-terminal residue" evidence="2">
    <location>
        <position position="1"/>
    </location>
</feature>
<evidence type="ECO:0000313" key="2">
    <source>
        <dbReference type="EMBL" id="CEK57719.1"/>
    </source>
</evidence>
<sequence length="113" mass="12884">AEGLVASIDGKNMSLLPVTSENPSNLYCRVNRRDNGVILRTGNNEHKHSNIVRNGITHGPSNIYHNNREFRKSYPAVPHNRPLFRSPPKQRREAFNLNFVSDDEKDSVSSRPY</sequence>
<evidence type="ECO:0000256" key="1">
    <source>
        <dbReference type="SAM" id="MobiDB-lite"/>
    </source>
</evidence>
<dbReference type="AlphaFoldDB" id="A0A0B6YNA5"/>
<reference evidence="2" key="1">
    <citation type="submission" date="2014-12" db="EMBL/GenBank/DDBJ databases">
        <title>Insight into the proteome of Arion vulgaris.</title>
        <authorList>
            <person name="Aradska J."/>
            <person name="Bulat T."/>
            <person name="Smidak R."/>
            <person name="Sarate P."/>
            <person name="Gangsoo J."/>
            <person name="Sialana F."/>
            <person name="Bilban M."/>
            <person name="Lubec G."/>
        </authorList>
    </citation>
    <scope>NUCLEOTIDE SEQUENCE</scope>
    <source>
        <tissue evidence="2">Skin</tissue>
    </source>
</reference>
<proteinExistence type="predicted"/>
<feature type="region of interest" description="Disordered" evidence="1">
    <location>
        <begin position="78"/>
        <end position="113"/>
    </location>
</feature>
<feature type="non-terminal residue" evidence="2">
    <location>
        <position position="113"/>
    </location>
</feature>
<organism evidence="2">
    <name type="scientific">Arion vulgaris</name>
    <dbReference type="NCBI Taxonomy" id="1028688"/>
    <lineage>
        <taxon>Eukaryota</taxon>
        <taxon>Metazoa</taxon>
        <taxon>Spiralia</taxon>
        <taxon>Lophotrochozoa</taxon>
        <taxon>Mollusca</taxon>
        <taxon>Gastropoda</taxon>
        <taxon>Heterobranchia</taxon>
        <taxon>Euthyneura</taxon>
        <taxon>Panpulmonata</taxon>
        <taxon>Eupulmonata</taxon>
        <taxon>Stylommatophora</taxon>
        <taxon>Helicina</taxon>
        <taxon>Arionoidea</taxon>
        <taxon>Arionidae</taxon>
        <taxon>Arion</taxon>
    </lineage>
</organism>
<gene>
    <name evidence="2" type="primary">ORF30906</name>
</gene>
<name>A0A0B6YNA5_9EUPU</name>